<dbReference type="Proteomes" id="UP000654947">
    <property type="component" value="Unassembled WGS sequence"/>
</dbReference>
<protein>
    <submittedName>
        <fullName evidence="1">Uncharacterized protein</fullName>
    </submittedName>
</protein>
<evidence type="ECO:0000313" key="2">
    <source>
        <dbReference type="Proteomes" id="UP000654947"/>
    </source>
</evidence>
<dbReference type="AlphaFoldDB" id="A0A918XEL8"/>
<evidence type="ECO:0000313" key="1">
    <source>
        <dbReference type="EMBL" id="GHD27680.1"/>
    </source>
</evidence>
<keyword evidence="2" id="KW-1185">Reference proteome</keyword>
<name>A0A918XEL8_9ACTN</name>
<reference evidence="1 2" key="1">
    <citation type="journal article" date="2014" name="Int. J. Syst. Evol. Microbiol.">
        <title>Complete genome sequence of Corynebacterium casei LMG S-19264T (=DSM 44701T), isolated from a smear-ripened cheese.</title>
        <authorList>
            <consortium name="US DOE Joint Genome Institute (JGI-PGF)"/>
            <person name="Walter F."/>
            <person name="Albersmeier A."/>
            <person name="Kalinowski J."/>
            <person name="Ruckert C."/>
        </authorList>
    </citation>
    <scope>NUCLEOTIDE SEQUENCE [LARGE SCALE GENOMIC DNA]</scope>
    <source>
        <strain evidence="1 2">KCTC 19473</strain>
    </source>
</reference>
<dbReference type="EMBL" id="BMXL01000013">
    <property type="protein sequence ID" value="GHD27680.1"/>
    <property type="molecule type" value="Genomic_DNA"/>
</dbReference>
<proteinExistence type="predicted"/>
<accession>A0A918XEL8</accession>
<organism evidence="1 2">
    <name type="scientific">Nocardiopsis kunsanensis</name>
    <dbReference type="NCBI Taxonomy" id="141693"/>
    <lineage>
        <taxon>Bacteria</taxon>
        <taxon>Bacillati</taxon>
        <taxon>Actinomycetota</taxon>
        <taxon>Actinomycetes</taxon>
        <taxon>Streptosporangiales</taxon>
        <taxon>Nocardiopsidaceae</taxon>
        <taxon>Nocardiopsis</taxon>
    </lineage>
</organism>
<gene>
    <name evidence="1" type="ORF">GCM10007147_26930</name>
</gene>
<comment type="caution">
    <text evidence="1">The sequence shown here is derived from an EMBL/GenBank/DDBJ whole genome shotgun (WGS) entry which is preliminary data.</text>
</comment>
<sequence>MRNCFQCNQCFILILYWSPEGDRYIGRLSVPDPLEFSSVWIEAHRMFEKVGMLYFGRMFIPDSGLYHEDHFKHVPPSSVAANHMGIPKRHFAFMIRFPAALSEAH</sequence>